<sequence length="193" mass="20838">MEDAALVRDRLLMAIFVSALVHLIVIFGPVGPAGLSVPRIETREPLEVTVQPASTTRQPSLRLVTGAARESWPTPSASSPRQRAVDGTTEDAPTARYLRDWIVHTETLGNREYPRELIEAGITGRVVVAITLTADGEVVDTRILGGSDHPALQDAARSLVQSAAPYPAVPPEVLQGNDELIVTRTWSFGEGER</sequence>
<evidence type="ECO:0000313" key="13">
    <source>
        <dbReference type="EMBL" id="RZU99209.1"/>
    </source>
</evidence>
<accession>A0A4Q8D1H8</accession>
<dbReference type="InterPro" id="IPR037682">
    <property type="entry name" value="TonB_C"/>
</dbReference>
<name>A0A4Q8D1H8_9GAMM</name>
<dbReference type="OrthoDB" id="9803361at2"/>
<keyword evidence="7" id="KW-0653">Protein transport</keyword>
<protein>
    <submittedName>
        <fullName evidence="13">Protein TonB</fullName>
    </submittedName>
</protein>
<dbReference type="Pfam" id="PF03544">
    <property type="entry name" value="TonB_C"/>
    <property type="match status" value="1"/>
</dbReference>
<reference evidence="13 14" key="1">
    <citation type="submission" date="2019-02" db="EMBL/GenBank/DDBJ databases">
        <title>Genomic Encyclopedia of Type Strains, Phase IV (KMG-IV): sequencing the most valuable type-strain genomes for metagenomic binning, comparative biology and taxonomic classification.</title>
        <authorList>
            <person name="Goeker M."/>
        </authorList>
    </citation>
    <scope>NUCLEOTIDE SEQUENCE [LARGE SCALE GENOMIC DNA]</scope>
    <source>
        <strain evidence="13 14">DSM 21056</strain>
    </source>
</reference>
<proteinExistence type="inferred from homology"/>
<dbReference type="RefSeq" id="WP_130503458.1">
    <property type="nucleotide sequence ID" value="NZ_SHLI01000001.1"/>
</dbReference>
<keyword evidence="14" id="KW-1185">Reference proteome</keyword>
<evidence type="ECO:0000256" key="3">
    <source>
        <dbReference type="ARBA" id="ARBA00022448"/>
    </source>
</evidence>
<dbReference type="GO" id="GO:0098797">
    <property type="term" value="C:plasma membrane protein complex"/>
    <property type="evidence" value="ECO:0007669"/>
    <property type="project" value="TreeGrafter"/>
</dbReference>
<keyword evidence="5" id="KW-0997">Cell inner membrane</keyword>
<gene>
    <name evidence="13" type="ORF">EV698_1491</name>
</gene>
<dbReference type="PROSITE" id="PS52015">
    <property type="entry name" value="TONB_CTD"/>
    <property type="match status" value="1"/>
</dbReference>
<keyword evidence="4" id="KW-1003">Cell membrane</keyword>
<keyword evidence="3" id="KW-0813">Transport</keyword>
<comment type="caution">
    <text evidence="13">The sequence shown here is derived from an EMBL/GenBank/DDBJ whole genome shotgun (WGS) entry which is preliminary data.</text>
</comment>
<comment type="subcellular location">
    <subcellularLocation>
        <location evidence="1">Cell inner membrane</location>
        <topology evidence="1">Single-pass membrane protein</topology>
        <orientation evidence="1">Periplasmic side</orientation>
    </subcellularLocation>
</comment>
<dbReference type="InterPro" id="IPR006260">
    <property type="entry name" value="TonB/TolA_C"/>
</dbReference>
<keyword evidence="8 11" id="KW-1133">Transmembrane helix</keyword>
<keyword evidence="6 11" id="KW-0812">Transmembrane</keyword>
<dbReference type="NCBIfam" id="TIGR01352">
    <property type="entry name" value="tonB_Cterm"/>
    <property type="match status" value="1"/>
</dbReference>
<evidence type="ECO:0000256" key="2">
    <source>
        <dbReference type="ARBA" id="ARBA00006555"/>
    </source>
</evidence>
<dbReference type="PANTHER" id="PTHR33446:SF2">
    <property type="entry name" value="PROTEIN TONB"/>
    <property type="match status" value="1"/>
</dbReference>
<dbReference type="EMBL" id="SHLI01000001">
    <property type="protein sequence ID" value="RZU99209.1"/>
    <property type="molecule type" value="Genomic_DNA"/>
</dbReference>
<dbReference type="GO" id="GO:0031992">
    <property type="term" value="F:energy transducer activity"/>
    <property type="evidence" value="ECO:0007669"/>
    <property type="project" value="TreeGrafter"/>
</dbReference>
<dbReference type="GO" id="GO:0015031">
    <property type="term" value="P:protein transport"/>
    <property type="evidence" value="ECO:0007669"/>
    <property type="project" value="UniProtKB-KW"/>
</dbReference>
<evidence type="ECO:0000256" key="4">
    <source>
        <dbReference type="ARBA" id="ARBA00022475"/>
    </source>
</evidence>
<dbReference type="Proteomes" id="UP000292298">
    <property type="component" value="Unassembled WGS sequence"/>
</dbReference>
<feature type="region of interest" description="Disordered" evidence="10">
    <location>
        <begin position="66"/>
        <end position="90"/>
    </location>
</feature>
<evidence type="ECO:0000256" key="6">
    <source>
        <dbReference type="ARBA" id="ARBA00022692"/>
    </source>
</evidence>
<evidence type="ECO:0000256" key="9">
    <source>
        <dbReference type="ARBA" id="ARBA00023136"/>
    </source>
</evidence>
<feature type="transmembrane region" description="Helical" evidence="11">
    <location>
        <begin position="12"/>
        <end position="35"/>
    </location>
</feature>
<evidence type="ECO:0000259" key="12">
    <source>
        <dbReference type="PROSITE" id="PS52015"/>
    </source>
</evidence>
<evidence type="ECO:0000313" key="14">
    <source>
        <dbReference type="Proteomes" id="UP000292298"/>
    </source>
</evidence>
<evidence type="ECO:0000256" key="5">
    <source>
        <dbReference type="ARBA" id="ARBA00022519"/>
    </source>
</evidence>
<dbReference type="AlphaFoldDB" id="A0A4Q8D1H8"/>
<dbReference type="Gene3D" id="3.30.1150.10">
    <property type="match status" value="1"/>
</dbReference>
<evidence type="ECO:0000256" key="10">
    <source>
        <dbReference type="SAM" id="MobiDB-lite"/>
    </source>
</evidence>
<evidence type="ECO:0000256" key="1">
    <source>
        <dbReference type="ARBA" id="ARBA00004383"/>
    </source>
</evidence>
<comment type="similarity">
    <text evidence="2">Belongs to the TonB family.</text>
</comment>
<organism evidence="13 14">
    <name type="scientific">Spiribacter vilamensis</name>
    <dbReference type="NCBI Taxonomy" id="531306"/>
    <lineage>
        <taxon>Bacteria</taxon>
        <taxon>Pseudomonadati</taxon>
        <taxon>Pseudomonadota</taxon>
        <taxon>Gammaproteobacteria</taxon>
        <taxon>Chromatiales</taxon>
        <taxon>Ectothiorhodospiraceae</taxon>
        <taxon>Spiribacter</taxon>
    </lineage>
</organism>
<evidence type="ECO:0000256" key="8">
    <source>
        <dbReference type="ARBA" id="ARBA00022989"/>
    </source>
</evidence>
<dbReference type="PANTHER" id="PTHR33446">
    <property type="entry name" value="PROTEIN TONB-RELATED"/>
    <property type="match status" value="1"/>
</dbReference>
<dbReference type="GO" id="GO:0055085">
    <property type="term" value="P:transmembrane transport"/>
    <property type="evidence" value="ECO:0007669"/>
    <property type="project" value="InterPro"/>
</dbReference>
<evidence type="ECO:0000256" key="7">
    <source>
        <dbReference type="ARBA" id="ARBA00022927"/>
    </source>
</evidence>
<evidence type="ECO:0000256" key="11">
    <source>
        <dbReference type="SAM" id="Phobius"/>
    </source>
</evidence>
<feature type="domain" description="TonB C-terminal" evidence="12">
    <location>
        <begin position="98"/>
        <end position="193"/>
    </location>
</feature>
<keyword evidence="9 11" id="KW-0472">Membrane</keyword>
<dbReference type="InterPro" id="IPR051045">
    <property type="entry name" value="TonB-dependent_transducer"/>
</dbReference>
<dbReference type="SUPFAM" id="SSF74653">
    <property type="entry name" value="TolA/TonB C-terminal domain"/>
    <property type="match status" value="1"/>
</dbReference>